<keyword evidence="8" id="KW-1185">Reference proteome</keyword>
<keyword evidence="2 5" id="KW-0812">Transmembrane</keyword>
<name>A0A167RJI7_CORDF</name>
<dbReference type="InterPro" id="IPR011701">
    <property type="entry name" value="MFS"/>
</dbReference>
<comment type="caution">
    <text evidence="7">The sequence shown here is derived from an EMBL/GenBank/DDBJ whole genome shotgun (WGS) entry which is preliminary data.</text>
</comment>
<dbReference type="PANTHER" id="PTHR23501">
    <property type="entry name" value="MAJOR FACILITATOR SUPERFAMILY"/>
    <property type="match status" value="1"/>
</dbReference>
<evidence type="ECO:0000256" key="2">
    <source>
        <dbReference type="ARBA" id="ARBA00022692"/>
    </source>
</evidence>
<dbReference type="SUPFAM" id="SSF103473">
    <property type="entry name" value="MFS general substrate transporter"/>
    <property type="match status" value="1"/>
</dbReference>
<keyword evidence="4 5" id="KW-0472">Membrane</keyword>
<evidence type="ECO:0000313" key="7">
    <source>
        <dbReference type="EMBL" id="OAA58659.1"/>
    </source>
</evidence>
<feature type="transmembrane region" description="Helical" evidence="5">
    <location>
        <begin position="191"/>
        <end position="213"/>
    </location>
</feature>
<gene>
    <name evidence="7" type="ORF">LEL_10881</name>
</gene>
<feature type="transmembrane region" description="Helical" evidence="5">
    <location>
        <begin position="128"/>
        <end position="148"/>
    </location>
</feature>
<keyword evidence="3 5" id="KW-1133">Transmembrane helix</keyword>
<feature type="transmembrane region" description="Helical" evidence="5">
    <location>
        <begin position="297"/>
        <end position="317"/>
    </location>
</feature>
<evidence type="ECO:0000256" key="3">
    <source>
        <dbReference type="ARBA" id="ARBA00022989"/>
    </source>
</evidence>
<dbReference type="Proteomes" id="UP000076881">
    <property type="component" value="Unassembled WGS sequence"/>
</dbReference>
<dbReference type="EMBL" id="AZHF01000026">
    <property type="protein sequence ID" value="OAA58659.1"/>
    <property type="molecule type" value="Genomic_DNA"/>
</dbReference>
<feature type="domain" description="Major facilitator superfamily (MFS) profile" evidence="6">
    <location>
        <begin position="37"/>
        <end position="528"/>
    </location>
</feature>
<feature type="transmembrane region" description="Helical" evidence="5">
    <location>
        <begin position="74"/>
        <end position="92"/>
    </location>
</feature>
<organism evidence="7 8">
    <name type="scientific">Akanthomyces lecanii RCEF 1005</name>
    <dbReference type="NCBI Taxonomy" id="1081108"/>
    <lineage>
        <taxon>Eukaryota</taxon>
        <taxon>Fungi</taxon>
        <taxon>Dikarya</taxon>
        <taxon>Ascomycota</taxon>
        <taxon>Pezizomycotina</taxon>
        <taxon>Sordariomycetes</taxon>
        <taxon>Hypocreomycetidae</taxon>
        <taxon>Hypocreales</taxon>
        <taxon>Cordycipitaceae</taxon>
        <taxon>Akanthomyces</taxon>
        <taxon>Cordyceps confragosa</taxon>
    </lineage>
</organism>
<dbReference type="PANTHER" id="PTHR23501:SF156">
    <property type="entry name" value="TRANSPORTER, PUTATIVE-RELATED"/>
    <property type="match status" value="1"/>
</dbReference>
<feature type="transmembrane region" description="Helical" evidence="5">
    <location>
        <begin position="260"/>
        <end position="277"/>
    </location>
</feature>
<dbReference type="GO" id="GO:0005886">
    <property type="term" value="C:plasma membrane"/>
    <property type="evidence" value="ECO:0007669"/>
    <property type="project" value="TreeGrafter"/>
</dbReference>
<sequence length="540" mass="58388">MPNHATPETPPSPSANESREVFSALEKFRKPLKFHLAFVSILLMVFIVSIDATALAVVIPNIAEEFEGTYLEAFWANASFLLVVTVVLPVYTGLSEVIGRKIPLYVAFFLFTAGSIIFATAQSLSTVILARALQGSGCGGIDVLNEILVADITTLRERAFYIGLVSIPFALGSVLGPVMGALLGEFASWRWIGWMNLPLVALCLPLSIFCLTLRPLDGSLMKQLAGFDWYGLALFVVGAVSLTLPLSWAGAMYPGDSWRTLLPLLVGVAVLGLFGWYESRATQPILPYRIFRNRTAASALALSFMHGMIFYTLIFHLPLFFQSVGLEAPLRSSVSLLPFYVILMAFTGIAAMGIEWTRRYVWEVKLSWLLLSLGLGLFTMWGAHTSVAETASFEAVVAIGLGSLFTALPIMMQASTESDGNGQAVGILVSFRLFGAAVGLAISAAAFSNQFSSSVATLSDIPPSLRSVLQENQALGSIPRLKGLHLSRAELVSIQTAYQQSFRAVFFVLTGISCIGFLLTFLAGEASIESDETGRQVFIV</sequence>
<feature type="transmembrane region" description="Helical" evidence="5">
    <location>
        <begin position="36"/>
        <end position="62"/>
    </location>
</feature>
<accession>A0A167RJI7</accession>
<evidence type="ECO:0000256" key="4">
    <source>
        <dbReference type="ARBA" id="ARBA00023136"/>
    </source>
</evidence>
<feature type="transmembrane region" description="Helical" evidence="5">
    <location>
        <begin position="104"/>
        <end position="122"/>
    </location>
</feature>
<feature type="transmembrane region" description="Helical" evidence="5">
    <location>
        <begin position="395"/>
        <end position="412"/>
    </location>
</feature>
<feature type="transmembrane region" description="Helical" evidence="5">
    <location>
        <begin position="366"/>
        <end position="383"/>
    </location>
</feature>
<dbReference type="OrthoDB" id="10021397at2759"/>
<dbReference type="Gene3D" id="1.20.1250.20">
    <property type="entry name" value="MFS general substrate transporter like domains"/>
    <property type="match status" value="1"/>
</dbReference>
<feature type="transmembrane region" description="Helical" evidence="5">
    <location>
        <begin position="160"/>
        <end position="179"/>
    </location>
</feature>
<proteinExistence type="predicted"/>
<dbReference type="AlphaFoldDB" id="A0A167RJI7"/>
<protein>
    <submittedName>
        <fullName evidence="7">MFS transporter</fullName>
    </submittedName>
</protein>
<dbReference type="GO" id="GO:0022857">
    <property type="term" value="F:transmembrane transporter activity"/>
    <property type="evidence" value="ECO:0007669"/>
    <property type="project" value="InterPro"/>
</dbReference>
<comment type="subcellular location">
    <subcellularLocation>
        <location evidence="1">Membrane</location>
        <topology evidence="1">Multi-pass membrane protein</topology>
    </subcellularLocation>
</comment>
<evidence type="ECO:0000259" key="6">
    <source>
        <dbReference type="PROSITE" id="PS50850"/>
    </source>
</evidence>
<dbReference type="InterPro" id="IPR036259">
    <property type="entry name" value="MFS_trans_sf"/>
</dbReference>
<feature type="transmembrane region" description="Helical" evidence="5">
    <location>
        <begin position="424"/>
        <end position="447"/>
    </location>
</feature>
<evidence type="ECO:0000313" key="8">
    <source>
        <dbReference type="Proteomes" id="UP000076881"/>
    </source>
</evidence>
<reference evidence="7 8" key="1">
    <citation type="journal article" date="2016" name="Genome Biol. Evol.">
        <title>Divergent and convergent evolution of fungal pathogenicity.</title>
        <authorList>
            <person name="Shang Y."/>
            <person name="Xiao G."/>
            <person name="Zheng P."/>
            <person name="Cen K."/>
            <person name="Zhan S."/>
            <person name="Wang C."/>
        </authorList>
    </citation>
    <scope>NUCLEOTIDE SEQUENCE [LARGE SCALE GENOMIC DNA]</scope>
    <source>
        <strain evidence="7 8">RCEF 1005</strain>
    </source>
</reference>
<evidence type="ECO:0000256" key="1">
    <source>
        <dbReference type="ARBA" id="ARBA00004141"/>
    </source>
</evidence>
<dbReference type="InterPro" id="IPR020846">
    <property type="entry name" value="MFS_dom"/>
</dbReference>
<dbReference type="Pfam" id="PF07690">
    <property type="entry name" value="MFS_1"/>
    <property type="match status" value="1"/>
</dbReference>
<feature type="transmembrane region" description="Helical" evidence="5">
    <location>
        <begin position="504"/>
        <end position="523"/>
    </location>
</feature>
<evidence type="ECO:0000256" key="5">
    <source>
        <dbReference type="SAM" id="Phobius"/>
    </source>
</evidence>
<feature type="transmembrane region" description="Helical" evidence="5">
    <location>
        <begin position="337"/>
        <end position="354"/>
    </location>
</feature>
<feature type="transmembrane region" description="Helical" evidence="5">
    <location>
        <begin position="225"/>
        <end position="248"/>
    </location>
</feature>
<dbReference type="PROSITE" id="PS50850">
    <property type="entry name" value="MFS"/>
    <property type="match status" value="1"/>
</dbReference>